<feature type="domain" description="K Homology" evidence="4">
    <location>
        <begin position="75"/>
        <end position="173"/>
    </location>
</feature>
<dbReference type="AlphaFoldDB" id="A0A6J2UBB1"/>
<evidence type="ECO:0000256" key="3">
    <source>
        <dbReference type="SAM" id="MobiDB-lite"/>
    </source>
</evidence>
<dbReference type="Gene3D" id="3.30.1370.10">
    <property type="entry name" value="K Homology domain, type 1"/>
    <property type="match status" value="1"/>
</dbReference>
<dbReference type="InterPro" id="IPR055256">
    <property type="entry name" value="KH_1_KHDC4/BBP-like"/>
</dbReference>
<dbReference type="SMART" id="SM00322">
    <property type="entry name" value="KH"/>
    <property type="match status" value="1"/>
</dbReference>
<evidence type="ECO:0000256" key="2">
    <source>
        <dbReference type="PROSITE-ProRule" id="PRU00117"/>
    </source>
</evidence>
<dbReference type="GO" id="GO:0005634">
    <property type="term" value="C:nucleus"/>
    <property type="evidence" value="ECO:0007669"/>
    <property type="project" value="TreeGrafter"/>
</dbReference>
<name>A0A6J2UBB1_DROLE</name>
<sequence>MDNKIGELLENPAPQSRFKEAAKRFLDDLEEERQRLLADFPLCASLIDEAVDRIKMTGRIPGQEVHADVYNQRPMKIIQKVFIPSKQFPTFNFVGKILGPKGNCLRNLQDETQCKIEIKGRNSMRDRNKEKGLRDSGDPRYAHLQKDLFVEISTFAPPAEGYARISRALAKLRKYIIPDHNDEVSQGQHRELYENTTNLNVPKLDPFRQQNSSNTWDKTVSNWHDVGRAEERRGGNEYSSNNNTQPVQAEGFNRPQLYPFGMKRKREAKTLLDNTNMYQ</sequence>
<protein>
    <submittedName>
        <fullName evidence="6">KH domain-containing, RNA-binding, signal transduction-associated protein 3-like</fullName>
    </submittedName>
</protein>
<dbReference type="PANTHER" id="PTHR11208:SF140">
    <property type="entry name" value="GH05812P-RELATED"/>
    <property type="match status" value="1"/>
</dbReference>
<dbReference type="GO" id="GO:0000381">
    <property type="term" value="P:regulation of alternative mRNA splicing, via spliceosome"/>
    <property type="evidence" value="ECO:0007669"/>
    <property type="project" value="TreeGrafter"/>
</dbReference>
<dbReference type="InterPro" id="IPR004087">
    <property type="entry name" value="KH_dom"/>
</dbReference>
<dbReference type="GeneID" id="115632690"/>
<dbReference type="Proteomes" id="UP000504634">
    <property type="component" value="Unplaced"/>
</dbReference>
<evidence type="ECO:0000259" key="4">
    <source>
        <dbReference type="SMART" id="SM00322"/>
    </source>
</evidence>
<evidence type="ECO:0000313" key="5">
    <source>
        <dbReference type="Proteomes" id="UP000504634"/>
    </source>
</evidence>
<dbReference type="InterPro" id="IPR036612">
    <property type="entry name" value="KH_dom_type_1_sf"/>
</dbReference>
<evidence type="ECO:0000313" key="6">
    <source>
        <dbReference type="RefSeq" id="XP_030385786.1"/>
    </source>
</evidence>
<accession>A0A6J2UBB1</accession>
<dbReference type="CDD" id="cd22384">
    <property type="entry name" value="KH-I_KHDRBS"/>
    <property type="match status" value="1"/>
</dbReference>
<dbReference type="FunFam" id="3.30.1370.10:FF:000052">
    <property type="entry name" value="Kep1, isoform A"/>
    <property type="match status" value="1"/>
</dbReference>
<keyword evidence="1 2" id="KW-0694">RNA-binding</keyword>
<dbReference type="PROSITE" id="PS50084">
    <property type="entry name" value="KH_TYPE_1"/>
    <property type="match status" value="1"/>
</dbReference>
<feature type="compositionally biased region" description="Polar residues" evidence="3">
    <location>
        <begin position="237"/>
        <end position="247"/>
    </location>
</feature>
<gene>
    <name evidence="6" type="primary">LOC115632690</name>
</gene>
<dbReference type="SUPFAM" id="SSF54791">
    <property type="entry name" value="Eukaryotic type KH-domain (KH-domain type I)"/>
    <property type="match status" value="1"/>
</dbReference>
<keyword evidence="5" id="KW-1185">Reference proteome</keyword>
<proteinExistence type="predicted"/>
<reference evidence="6" key="1">
    <citation type="submission" date="2025-08" db="UniProtKB">
        <authorList>
            <consortium name="RefSeq"/>
        </authorList>
    </citation>
    <scope>IDENTIFICATION</scope>
    <source>
        <strain evidence="6">11010-0011.00</strain>
        <tissue evidence="6">Whole body</tissue>
    </source>
</reference>
<dbReference type="RefSeq" id="XP_030385786.1">
    <property type="nucleotide sequence ID" value="XM_030529926.1"/>
</dbReference>
<dbReference type="InterPro" id="IPR045071">
    <property type="entry name" value="BBP-like"/>
</dbReference>
<organism evidence="5 6">
    <name type="scientific">Drosophila lebanonensis</name>
    <name type="common">Fruit fly</name>
    <name type="synonym">Scaptodrosophila lebanonensis</name>
    <dbReference type="NCBI Taxonomy" id="7225"/>
    <lineage>
        <taxon>Eukaryota</taxon>
        <taxon>Metazoa</taxon>
        <taxon>Ecdysozoa</taxon>
        <taxon>Arthropoda</taxon>
        <taxon>Hexapoda</taxon>
        <taxon>Insecta</taxon>
        <taxon>Pterygota</taxon>
        <taxon>Neoptera</taxon>
        <taxon>Endopterygota</taxon>
        <taxon>Diptera</taxon>
        <taxon>Brachycera</taxon>
        <taxon>Muscomorpha</taxon>
        <taxon>Ephydroidea</taxon>
        <taxon>Drosophilidae</taxon>
        <taxon>Scaptodrosophila</taxon>
    </lineage>
</organism>
<dbReference type="Pfam" id="PF22675">
    <property type="entry name" value="KH-I_KHDC4-BBP"/>
    <property type="match status" value="1"/>
</dbReference>
<evidence type="ECO:0000256" key="1">
    <source>
        <dbReference type="ARBA" id="ARBA00022884"/>
    </source>
</evidence>
<feature type="region of interest" description="Disordered" evidence="3">
    <location>
        <begin position="231"/>
        <end position="254"/>
    </location>
</feature>
<dbReference type="PANTHER" id="PTHR11208">
    <property type="entry name" value="RNA-BINDING PROTEIN RELATED"/>
    <property type="match status" value="1"/>
</dbReference>
<dbReference type="GO" id="GO:0003729">
    <property type="term" value="F:mRNA binding"/>
    <property type="evidence" value="ECO:0007669"/>
    <property type="project" value="TreeGrafter"/>
</dbReference>